<proteinExistence type="predicted"/>
<accession>A0A3P3VUE3</accession>
<gene>
    <name evidence="2" type="ORF">D0544_04550</name>
</gene>
<sequence length="305" mass="33721">MDKALFIADGALKTDLELLLPDCSNLVVISAYITKPAIEWLIGLSEKHPLRSVRVISRVTLSDIMNGATDLDALKLILKSGWSLGRIPNLHAKIYLLDSTVMYISSGNFTASGLKIFGDGNIEASVKIKPDSCCLDFVSNLFNLSQGLDLAALDKMEAYVSTFVDGVKSVCDWPSEIVSARDYLLVSDFPLEEYGNRNGVNEDPVYNTIRSNGSGGRSLLLNTAAYRWLKTTLMYKEGNEAYFGELSSLLHSVLKDDPAPYRKSVKTILSNLLTFISEIAQDEIELSRPRYSMRAKLKWSGSVQT</sequence>
<dbReference type="InterPro" id="IPR001736">
    <property type="entry name" value="PLipase_D/transphosphatidylase"/>
</dbReference>
<evidence type="ECO:0000259" key="1">
    <source>
        <dbReference type="PROSITE" id="PS50035"/>
    </source>
</evidence>
<feature type="domain" description="PLD phosphodiesterase" evidence="1">
    <location>
        <begin position="90"/>
        <end position="113"/>
    </location>
</feature>
<dbReference type="GO" id="GO:0003824">
    <property type="term" value="F:catalytic activity"/>
    <property type="evidence" value="ECO:0007669"/>
    <property type="project" value="InterPro"/>
</dbReference>
<name>A0A3P3VUE3_9GAMM</name>
<dbReference type="Proteomes" id="UP000280792">
    <property type="component" value="Unassembled WGS sequence"/>
</dbReference>
<keyword evidence="3" id="KW-1185">Reference proteome</keyword>
<dbReference type="AlphaFoldDB" id="A0A3P3VUE3"/>
<dbReference type="GO" id="GO:0006793">
    <property type="term" value="P:phosphorus metabolic process"/>
    <property type="evidence" value="ECO:0007669"/>
    <property type="project" value="UniProtKB-ARBA"/>
</dbReference>
<dbReference type="PROSITE" id="PS50035">
    <property type="entry name" value="PLD"/>
    <property type="match status" value="1"/>
</dbReference>
<reference evidence="2 3" key="2">
    <citation type="submission" date="2018-12" db="EMBL/GenBank/DDBJ databases">
        <title>Simiduia agarivorans gen. nov., sp. nov., a marine, agarolytic bacterium isolated from shallow coastal water from Keelung, Taiwan.</title>
        <authorList>
            <person name="Shieh W.Y."/>
        </authorList>
    </citation>
    <scope>NUCLEOTIDE SEQUENCE [LARGE SCALE GENOMIC DNA]</scope>
    <source>
        <strain evidence="2 3">GTF-13</strain>
    </source>
</reference>
<evidence type="ECO:0000313" key="3">
    <source>
        <dbReference type="Proteomes" id="UP000280792"/>
    </source>
</evidence>
<comment type="caution">
    <text evidence="2">The sequence shown here is derived from an EMBL/GenBank/DDBJ whole genome shotgun (WGS) entry which is preliminary data.</text>
</comment>
<evidence type="ECO:0000313" key="2">
    <source>
        <dbReference type="EMBL" id="RRJ84383.1"/>
    </source>
</evidence>
<dbReference type="EMBL" id="QWEZ01000001">
    <property type="protein sequence ID" value="RRJ84383.1"/>
    <property type="molecule type" value="Genomic_DNA"/>
</dbReference>
<dbReference type="Gene3D" id="3.30.870.10">
    <property type="entry name" value="Endonuclease Chain A"/>
    <property type="match status" value="1"/>
</dbReference>
<dbReference type="RefSeq" id="WP_125014812.1">
    <property type="nucleotide sequence ID" value="NZ_QWEZ01000001.1"/>
</dbReference>
<organism evidence="2 3">
    <name type="scientific">Aestuariirhabdus litorea</name>
    <dbReference type="NCBI Taxonomy" id="2528527"/>
    <lineage>
        <taxon>Bacteria</taxon>
        <taxon>Pseudomonadati</taxon>
        <taxon>Pseudomonadota</taxon>
        <taxon>Gammaproteobacteria</taxon>
        <taxon>Oceanospirillales</taxon>
        <taxon>Aestuariirhabdaceae</taxon>
        <taxon>Aestuariirhabdus</taxon>
    </lineage>
</organism>
<reference evidence="2 3" key="1">
    <citation type="submission" date="2018-08" db="EMBL/GenBank/DDBJ databases">
        <authorList>
            <person name="Khan S.A."/>
        </authorList>
    </citation>
    <scope>NUCLEOTIDE SEQUENCE [LARGE SCALE GENOMIC DNA]</scope>
    <source>
        <strain evidence="2 3">GTF-13</strain>
    </source>
</reference>
<protein>
    <recommendedName>
        <fullName evidence="1">PLD phosphodiesterase domain-containing protein</fullName>
    </recommendedName>
</protein>